<comment type="caution">
    <text evidence="1">The sequence shown here is derived from an EMBL/GenBank/DDBJ whole genome shotgun (WGS) entry which is preliminary data.</text>
</comment>
<dbReference type="RefSeq" id="WP_153485106.1">
    <property type="nucleotide sequence ID" value="NZ_VWNA01000001.1"/>
</dbReference>
<organism evidence="1 2">
    <name type="scientific">Segnochrobactrum spirostomi</name>
    <dbReference type="NCBI Taxonomy" id="2608987"/>
    <lineage>
        <taxon>Bacteria</taxon>
        <taxon>Pseudomonadati</taxon>
        <taxon>Pseudomonadota</taxon>
        <taxon>Alphaproteobacteria</taxon>
        <taxon>Hyphomicrobiales</taxon>
        <taxon>Segnochrobactraceae</taxon>
        <taxon>Segnochrobactrum</taxon>
    </lineage>
</organism>
<reference evidence="1 2" key="1">
    <citation type="submission" date="2019-09" db="EMBL/GenBank/DDBJ databases">
        <title>Segnochrobactrum spirostomi gen. nov., sp. nov., isolated from the ciliate Spirostomum cf. yagiui and description of a novel family, Segnochrobactraceae fam. nov. within the order Rhizobiales of the class Alphaproteobacteria.</title>
        <authorList>
            <person name="Akter S."/>
            <person name="Shazib S.U.A."/>
            <person name="Shin M.K."/>
        </authorList>
    </citation>
    <scope>NUCLEOTIDE SEQUENCE [LARGE SCALE GENOMIC DNA]</scope>
    <source>
        <strain evidence="1 2">Sp-1</strain>
    </source>
</reference>
<name>A0A6A7Y7V5_9HYPH</name>
<protein>
    <submittedName>
        <fullName evidence="1">DNA transposition protein</fullName>
    </submittedName>
</protein>
<sequence length="154" mass="17363">MSGRRKRPRAEQLSLLDWMPASPVLAYAAERVKAATLARSISKAVSETLKGCGRSRAEVARAMSDYLDDNITENVLNAYAAESRDDLIISITRLDALIAVTRDRRLLELLASRHGWAVIDRRHLPAIKMAELLEHREEVNAEIDYQRRQIRGGV</sequence>
<evidence type="ECO:0000313" key="2">
    <source>
        <dbReference type="Proteomes" id="UP000332515"/>
    </source>
</evidence>
<accession>A0A6A7Y7V5</accession>
<proteinExistence type="predicted"/>
<dbReference type="EMBL" id="VWNA01000001">
    <property type="protein sequence ID" value="MQT14417.1"/>
    <property type="molecule type" value="Genomic_DNA"/>
</dbReference>
<keyword evidence="2" id="KW-1185">Reference proteome</keyword>
<dbReference type="Proteomes" id="UP000332515">
    <property type="component" value="Unassembled WGS sequence"/>
</dbReference>
<gene>
    <name evidence="1" type="ORF">F0357_17525</name>
</gene>
<evidence type="ECO:0000313" key="1">
    <source>
        <dbReference type="EMBL" id="MQT14417.1"/>
    </source>
</evidence>
<dbReference type="AlphaFoldDB" id="A0A6A7Y7V5"/>